<feature type="transmembrane region" description="Helical" evidence="5">
    <location>
        <begin position="54"/>
        <end position="74"/>
    </location>
</feature>
<gene>
    <name evidence="7" type="ORF">JHK62_02555</name>
</gene>
<feature type="domain" description="RDD" evidence="6">
    <location>
        <begin position="16"/>
        <end position="161"/>
    </location>
</feature>
<evidence type="ECO:0000313" key="7">
    <source>
        <dbReference type="EMBL" id="MBJ8325562.1"/>
    </source>
</evidence>
<reference evidence="7 8" key="1">
    <citation type="journal article" date="2021" name="Int. J. Syst. Evol. Microbiol.">
        <title>Streptococcus vicugnae sp. nov., isolated from faeces of alpacas (Vicugna pacos) and cattle (Bos taurus), Streptococcus zalophi sp. nov., and Streptococcus pacificus sp. nov., isolated from respiratory tract of California sea lions (Zalophus californianus).</title>
        <authorList>
            <person name="Volokhov D.V."/>
            <person name="Zagorodnyaya T.A."/>
            <person name="Shen Z."/>
            <person name="Blom J."/>
            <person name="Furtak V.A."/>
            <person name="Eisenberg T."/>
            <person name="Fan P."/>
            <person name="Jeong K.C."/>
            <person name="Gao Y."/>
            <person name="Zhang S."/>
            <person name="Amselle M."/>
        </authorList>
    </citation>
    <scope>NUCLEOTIDE SEQUENCE [LARGE SCALE GENOMIC DNA]</scope>
    <source>
        <strain evidence="7 8">CSL7591</strain>
    </source>
</reference>
<keyword evidence="4 5" id="KW-0472">Membrane</keyword>
<feature type="transmembrane region" description="Helical" evidence="5">
    <location>
        <begin position="127"/>
        <end position="148"/>
    </location>
</feature>
<feature type="transmembrane region" description="Helical" evidence="5">
    <location>
        <begin position="20"/>
        <end position="42"/>
    </location>
</feature>
<evidence type="ECO:0000259" key="6">
    <source>
        <dbReference type="Pfam" id="PF06271"/>
    </source>
</evidence>
<organism evidence="7 8">
    <name type="scientific">Streptococcus pacificus</name>
    <dbReference type="NCBI Taxonomy" id="2740577"/>
    <lineage>
        <taxon>Bacteria</taxon>
        <taxon>Bacillati</taxon>
        <taxon>Bacillota</taxon>
        <taxon>Bacilli</taxon>
        <taxon>Lactobacillales</taxon>
        <taxon>Streptococcaceae</taxon>
        <taxon>Streptococcus</taxon>
    </lineage>
</organism>
<sequence>MIKNNDIPLKTRLKELFIDWLVIVGYLALLFLIATLFYQLFFGGIPLFSEVTSQLIATMTSVVPIVLLFSYLDWRGGSIGKKKTGLRIHFKKKQFRFALIRNVIKFLPWQLGHIATIHGIYHDFDTISLVLQILSIGLMLDMFAMGILREDKRHFADFLAGSQVQAPHPSQLNHAVIDSMDDK</sequence>
<dbReference type="InterPro" id="IPR010432">
    <property type="entry name" value="RDD"/>
</dbReference>
<evidence type="ECO:0000313" key="8">
    <source>
        <dbReference type="Proteomes" id="UP000653045"/>
    </source>
</evidence>
<evidence type="ECO:0000256" key="4">
    <source>
        <dbReference type="ARBA" id="ARBA00023136"/>
    </source>
</evidence>
<evidence type="ECO:0000256" key="2">
    <source>
        <dbReference type="ARBA" id="ARBA00022692"/>
    </source>
</evidence>
<comment type="subcellular location">
    <subcellularLocation>
        <location evidence="1">Membrane</location>
        <topology evidence="1">Multi-pass membrane protein</topology>
    </subcellularLocation>
</comment>
<comment type="caution">
    <text evidence="7">The sequence shown here is derived from an EMBL/GenBank/DDBJ whole genome shotgun (WGS) entry which is preliminary data.</text>
</comment>
<dbReference type="Proteomes" id="UP000653045">
    <property type="component" value="Unassembled WGS sequence"/>
</dbReference>
<protein>
    <submittedName>
        <fullName evidence="7">RDD family protein</fullName>
    </submittedName>
</protein>
<evidence type="ECO:0000256" key="3">
    <source>
        <dbReference type="ARBA" id="ARBA00022989"/>
    </source>
</evidence>
<dbReference type="EMBL" id="JAENBO010000001">
    <property type="protein sequence ID" value="MBJ8325562.1"/>
    <property type="molecule type" value="Genomic_DNA"/>
</dbReference>
<accession>A0ABS0ZHW0</accession>
<evidence type="ECO:0000256" key="1">
    <source>
        <dbReference type="ARBA" id="ARBA00004141"/>
    </source>
</evidence>
<name>A0ABS0ZHW0_9STRE</name>
<dbReference type="RefSeq" id="WP_199575108.1">
    <property type="nucleotide sequence ID" value="NZ_JAENBO010000001.1"/>
</dbReference>
<feature type="transmembrane region" description="Helical" evidence="5">
    <location>
        <begin position="95"/>
        <end position="121"/>
    </location>
</feature>
<evidence type="ECO:0000256" key="5">
    <source>
        <dbReference type="SAM" id="Phobius"/>
    </source>
</evidence>
<keyword evidence="2 5" id="KW-0812">Transmembrane</keyword>
<proteinExistence type="predicted"/>
<keyword evidence="8" id="KW-1185">Reference proteome</keyword>
<dbReference type="Pfam" id="PF06271">
    <property type="entry name" value="RDD"/>
    <property type="match status" value="1"/>
</dbReference>
<keyword evidence="3 5" id="KW-1133">Transmembrane helix</keyword>